<feature type="region of interest" description="Disordered" evidence="1">
    <location>
        <begin position="70"/>
        <end position="89"/>
    </location>
</feature>
<dbReference type="Proteomes" id="UP000095280">
    <property type="component" value="Unplaced"/>
</dbReference>
<dbReference type="AlphaFoldDB" id="A0A1I8F747"/>
<dbReference type="WBParaSite" id="maker-unitig_23206-snap-gene-0.3-mRNA-1">
    <property type="protein sequence ID" value="maker-unitig_23206-snap-gene-0.3-mRNA-1"/>
    <property type="gene ID" value="maker-unitig_23206-snap-gene-0.3"/>
</dbReference>
<evidence type="ECO:0000313" key="2">
    <source>
        <dbReference type="Proteomes" id="UP000095280"/>
    </source>
</evidence>
<evidence type="ECO:0000256" key="1">
    <source>
        <dbReference type="SAM" id="MobiDB-lite"/>
    </source>
</evidence>
<protein>
    <submittedName>
        <fullName evidence="3">SCP domain-containing protein</fullName>
    </submittedName>
</protein>
<organism evidence="2 3">
    <name type="scientific">Macrostomum lignano</name>
    <dbReference type="NCBI Taxonomy" id="282301"/>
    <lineage>
        <taxon>Eukaryota</taxon>
        <taxon>Metazoa</taxon>
        <taxon>Spiralia</taxon>
        <taxon>Lophotrochozoa</taxon>
        <taxon>Platyhelminthes</taxon>
        <taxon>Rhabditophora</taxon>
        <taxon>Macrostomorpha</taxon>
        <taxon>Macrostomida</taxon>
        <taxon>Macrostomidae</taxon>
        <taxon>Macrostomum</taxon>
    </lineage>
</organism>
<name>A0A1I8F747_9PLAT</name>
<accession>A0A1I8F747</accession>
<evidence type="ECO:0000313" key="3">
    <source>
        <dbReference type="WBParaSite" id="maker-unitig_23206-snap-gene-0.3-mRNA-1"/>
    </source>
</evidence>
<keyword evidence="2" id="KW-1185">Reference proteome</keyword>
<proteinExistence type="predicted"/>
<reference evidence="3" key="1">
    <citation type="submission" date="2016-11" db="UniProtKB">
        <authorList>
            <consortium name="WormBaseParasite"/>
        </authorList>
    </citation>
    <scope>IDENTIFICATION</scope>
</reference>
<sequence length="113" mass="11651">ATLGKPQTAGRILAPAAVKGWREKQLSIAKEWLAENSASGSRQCCGIHTLCLGTGLIGCHDNSNANKRWLKSGNAGPKASPDGQIFRGGFASSARGATAKALGKKNPSAAHIE</sequence>